<dbReference type="InterPro" id="IPR002145">
    <property type="entry name" value="CopG"/>
</dbReference>
<name>X1DP08_9ZZZZ</name>
<feature type="non-terminal residue" evidence="2">
    <location>
        <position position="190"/>
    </location>
</feature>
<dbReference type="EMBL" id="BARU01000598">
    <property type="protein sequence ID" value="GAH22686.1"/>
    <property type="molecule type" value="Genomic_DNA"/>
</dbReference>
<protein>
    <recommendedName>
        <fullName evidence="1">Ribbon-helix-helix protein CopG domain-containing protein</fullName>
    </recommendedName>
</protein>
<sequence length="190" mass="22676">MSEIYKSKKPTKVITIRIDEKLNEHLDNMKERMGISKTNLIKNYLELSKYLIKHKTTILSLNDRDLVVVKKSFLRNLIERLEEKEQLNFGDKLARFVNDIARIYGKQEDLRYKIDFCENLGFFNSFFDDNNYLLTTKKFGPKKFVEAFLWRLFKQKELNSNYIEEEMKGNKGLRQKYKSEIKELGISSSH</sequence>
<accession>X1DP08</accession>
<comment type="caution">
    <text evidence="2">The sequence shown here is derived from an EMBL/GenBank/DDBJ whole genome shotgun (WGS) entry which is preliminary data.</text>
</comment>
<dbReference type="AlphaFoldDB" id="X1DP08"/>
<organism evidence="2">
    <name type="scientific">marine sediment metagenome</name>
    <dbReference type="NCBI Taxonomy" id="412755"/>
    <lineage>
        <taxon>unclassified sequences</taxon>
        <taxon>metagenomes</taxon>
        <taxon>ecological metagenomes</taxon>
    </lineage>
</organism>
<evidence type="ECO:0000259" key="1">
    <source>
        <dbReference type="Pfam" id="PF01402"/>
    </source>
</evidence>
<reference evidence="2" key="1">
    <citation type="journal article" date="2014" name="Front. Microbiol.">
        <title>High frequency of phylogenetically diverse reductive dehalogenase-homologous genes in deep subseafloor sedimentary metagenomes.</title>
        <authorList>
            <person name="Kawai M."/>
            <person name="Futagami T."/>
            <person name="Toyoda A."/>
            <person name="Takaki Y."/>
            <person name="Nishi S."/>
            <person name="Hori S."/>
            <person name="Arai W."/>
            <person name="Tsubouchi T."/>
            <person name="Morono Y."/>
            <person name="Uchiyama I."/>
            <person name="Ito T."/>
            <person name="Fujiyama A."/>
            <person name="Inagaki F."/>
            <person name="Takami H."/>
        </authorList>
    </citation>
    <scope>NUCLEOTIDE SEQUENCE</scope>
    <source>
        <strain evidence="2">Expedition CK06-06</strain>
    </source>
</reference>
<evidence type="ECO:0000313" key="2">
    <source>
        <dbReference type="EMBL" id="GAH22686.1"/>
    </source>
</evidence>
<feature type="domain" description="Ribbon-helix-helix protein CopG" evidence="1">
    <location>
        <begin position="12"/>
        <end position="46"/>
    </location>
</feature>
<dbReference type="GO" id="GO:0006355">
    <property type="term" value="P:regulation of DNA-templated transcription"/>
    <property type="evidence" value="ECO:0007669"/>
    <property type="project" value="InterPro"/>
</dbReference>
<dbReference type="Pfam" id="PF01402">
    <property type="entry name" value="RHH_1"/>
    <property type="match status" value="1"/>
</dbReference>
<proteinExistence type="predicted"/>
<gene>
    <name evidence="2" type="ORF">S03H2_01913</name>
</gene>